<feature type="transmembrane region" description="Helical" evidence="9">
    <location>
        <begin position="47"/>
        <end position="68"/>
    </location>
</feature>
<proteinExistence type="predicted"/>
<keyword evidence="5" id="KW-0547">Nucleotide-binding</keyword>
<dbReference type="InterPro" id="IPR050482">
    <property type="entry name" value="Sensor_HK_TwoCompSys"/>
</dbReference>
<keyword evidence="6 11" id="KW-0418">Kinase</keyword>
<evidence type="ECO:0000256" key="8">
    <source>
        <dbReference type="ARBA" id="ARBA00023012"/>
    </source>
</evidence>
<evidence type="ECO:0000256" key="5">
    <source>
        <dbReference type="ARBA" id="ARBA00022741"/>
    </source>
</evidence>
<evidence type="ECO:0000256" key="4">
    <source>
        <dbReference type="ARBA" id="ARBA00022679"/>
    </source>
</evidence>
<evidence type="ECO:0000256" key="7">
    <source>
        <dbReference type="ARBA" id="ARBA00022840"/>
    </source>
</evidence>
<dbReference type="PANTHER" id="PTHR24421">
    <property type="entry name" value="NITRATE/NITRITE SENSOR PROTEIN NARX-RELATED"/>
    <property type="match status" value="1"/>
</dbReference>
<evidence type="ECO:0000256" key="9">
    <source>
        <dbReference type="SAM" id="Phobius"/>
    </source>
</evidence>
<keyword evidence="3" id="KW-0597">Phosphoprotein</keyword>
<feature type="transmembrane region" description="Helical" evidence="9">
    <location>
        <begin position="150"/>
        <end position="170"/>
    </location>
</feature>
<name>A0A840IMW5_9PSEU</name>
<sequence length="548" mass="58677">MKIAAARVARLRALATDRTYRELGMWAGLILLVLAERTLQGERGVPWLSLLAGVGALAVAGALARAVPLVSWLLVGAVALTQVSNLSISPPFLLSYVVALVVVSYRIGRTVDAVRGPLLGFSFSVLAGLLVAVAAGVLSGGSLPRIASNLLYWFYFLAALLFLGVLPWLAGRYRRLYAGLISAGWERARQLEREQEITAEQERLRERARIAQDMHDSLGHALSLIALRAGVFEVDPAVDERCREFAGDMRLAVTNATKELRAVVGVLRHDLAPAPAEPVHESVAELVERTRESGLAVRLEHEGEPVELAPLADRAAYRVVQESLTNVTKHAPGAQVLVKLVYHADQTEVTVTNGPAPGSPPISAVRGRRGLIGLEERVRLAGGEFAAEPHDGGFRVTARLPHGEGIAVRTSAGAAGEAGSPAARGMARAQRRIRWRLVKGIALPVGITAAATMLVLGVYAVWVLNTVLSRADFDRLSIGETSEQVEKSLPAFELSAPELTDEVPQPAAASCRYYLTGAAIVPAPESLYRLCFRDGQLAGKDFVRTGLG</sequence>
<dbReference type="GO" id="GO:0046983">
    <property type="term" value="F:protein dimerization activity"/>
    <property type="evidence" value="ECO:0007669"/>
    <property type="project" value="InterPro"/>
</dbReference>
<gene>
    <name evidence="11" type="ORF">BJY18_001236</name>
</gene>
<dbReference type="InterPro" id="IPR011712">
    <property type="entry name" value="Sig_transdc_His_kin_sub3_dim/P"/>
</dbReference>
<organism evidence="11 12">
    <name type="scientific">Amycolatopsis jiangsuensis</name>
    <dbReference type="NCBI Taxonomy" id="1181879"/>
    <lineage>
        <taxon>Bacteria</taxon>
        <taxon>Bacillati</taxon>
        <taxon>Actinomycetota</taxon>
        <taxon>Actinomycetes</taxon>
        <taxon>Pseudonocardiales</taxon>
        <taxon>Pseudonocardiaceae</taxon>
        <taxon>Amycolatopsis</taxon>
    </lineage>
</organism>
<feature type="transmembrane region" description="Helical" evidence="9">
    <location>
        <begin position="119"/>
        <end position="138"/>
    </location>
</feature>
<keyword evidence="4" id="KW-0808">Transferase</keyword>
<dbReference type="EC" id="2.7.13.3" evidence="2"/>
<dbReference type="RefSeq" id="WP_184778451.1">
    <property type="nucleotide sequence ID" value="NZ_JACHMG010000001.1"/>
</dbReference>
<keyword evidence="7" id="KW-0067">ATP-binding</keyword>
<evidence type="ECO:0000313" key="11">
    <source>
        <dbReference type="EMBL" id="MBB4683751.1"/>
    </source>
</evidence>
<dbReference type="PANTHER" id="PTHR24421:SF10">
    <property type="entry name" value="NITRATE_NITRITE SENSOR PROTEIN NARQ"/>
    <property type="match status" value="1"/>
</dbReference>
<dbReference type="GO" id="GO:0016020">
    <property type="term" value="C:membrane"/>
    <property type="evidence" value="ECO:0007669"/>
    <property type="project" value="InterPro"/>
</dbReference>
<evidence type="ECO:0000256" key="2">
    <source>
        <dbReference type="ARBA" id="ARBA00012438"/>
    </source>
</evidence>
<dbReference type="AlphaFoldDB" id="A0A840IMW5"/>
<keyword evidence="12" id="KW-1185">Reference proteome</keyword>
<feature type="transmembrane region" description="Helical" evidence="9">
    <location>
        <begin position="88"/>
        <end position="107"/>
    </location>
</feature>
<comment type="caution">
    <text evidence="11">The sequence shown here is derived from an EMBL/GenBank/DDBJ whole genome shotgun (WGS) entry which is preliminary data.</text>
</comment>
<dbReference type="EMBL" id="JACHMG010000001">
    <property type="protein sequence ID" value="MBB4683751.1"/>
    <property type="molecule type" value="Genomic_DNA"/>
</dbReference>
<dbReference type="GO" id="GO:0000155">
    <property type="term" value="F:phosphorelay sensor kinase activity"/>
    <property type="evidence" value="ECO:0007669"/>
    <property type="project" value="InterPro"/>
</dbReference>
<comment type="catalytic activity">
    <reaction evidence="1">
        <text>ATP + protein L-histidine = ADP + protein N-phospho-L-histidine.</text>
        <dbReference type="EC" id="2.7.13.3"/>
    </reaction>
</comment>
<dbReference type="InterPro" id="IPR036890">
    <property type="entry name" value="HATPase_C_sf"/>
</dbReference>
<dbReference type="Gene3D" id="3.30.565.10">
    <property type="entry name" value="Histidine kinase-like ATPase, C-terminal domain"/>
    <property type="match status" value="1"/>
</dbReference>
<dbReference type="Pfam" id="PF07730">
    <property type="entry name" value="HisKA_3"/>
    <property type="match status" value="1"/>
</dbReference>
<dbReference type="CDD" id="cd16917">
    <property type="entry name" value="HATPase_UhpB-NarQ-NarX-like"/>
    <property type="match status" value="1"/>
</dbReference>
<keyword evidence="9" id="KW-1133">Transmembrane helix</keyword>
<evidence type="ECO:0000256" key="6">
    <source>
        <dbReference type="ARBA" id="ARBA00022777"/>
    </source>
</evidence>
<dbReference type="Gene3D" id="1.20.5.1930">
    <property type="match status" value="1"/>
</dbReference>
<evidence type="ECO:0000259" key="10">
    <source>
        <dbReference type="Pfam" id="PF07730"/>
    </source>
</evidence>
<keyword evidence="9" id="KW-0472">Membrane</keyword>
<feature type="domain" description="Signal transduction histidine kinase subgroup 3 dimerisation and phosphoacceptor" evidence="10">
    <location>
        <begin position="206"/>
        <end position="270"/>
    </location>
</feature>
<dbReference type="SUPFAM" id="SSF55874">
    <property type="entry name" value="ATPase domain of HSP90 chaperone/DNA topoisomerase II/histidine kinase"/>
    <property type="match status" value="1"/>
</dbReference>
<dbReference type="Proteomes" id="UP000581769">
    <property type="component" value="Unassembled WGS sequence"/>
</dbReference>
<feature type="transmembrane region" description="Helical" evidence="9">
    <location>
        <begin position="441"/>
        <end position="462"/>
    </location>
</feature>
<keyword evidence="9" id="KW-0812">Transmembrane</keyword>
<evidence type="ECO:0000256" key="3">
    <source>
        <dbReference type="ARBA" id="ARBA00022553"/>
    </source>
</evidence>
<reference evidence="11 12" key="1">
    <citation type="submission" date="2020-08" db="EMBL/GenBank/DDBJ databases">
        <title>Sequencing the genomes of 1000 actinobacteria strains.</title>
        <authorList>
            <person name="Klenk H.-P."/>
        </authorList>
    </citation>
    <scope>NUCLEOTIDE SEQUENCE [LARGE SCALE GENOMIC DNA]</scope>
    <source>
        <strain evidence="11 12">DSM 45859</strain>
    </source>
</reference>
<dbReference type="GO" id="GO:0005524">
    <property type="term" value="F:ATP binding"/>
    <property type="evidence" value="ECO:0007669"/>
    <property type="project" value="UniProtKB-KW"/>
</dbReference>
<keyword evidence="8" id="KW-0902">Two-component regulatory system</keyword>
<protein>
    <recommendedName>
        <fullName evidence="2">histidine kinase</fullName>
        <ecNumber evidence="2">2.7.13.3</ecNumber>
    </recommendedName>
</protein>
<evidence type="ECO:0000313" key="12">
    <source>
        <dbReference type="Proteomes" id="UP000581769"/>
    </source>
</evidence>
<accession>A0A840IMW5</accession>
<evidence type="ECO:0000256" key="1">
    <source>
        <dbReference type="ARBA" id="ARBA00000085"/>
    </source>
</evidence>